<proteinExistence type="predicted"/>
<evidence type="ECO:0000313" key="1">
    <source>
        <dbReference type="EMBL" id="MCM0158351.1"/>
    </source>
</evidence>
<dbReference type="Proteomes" id="UP001203831">
    <property type="component" value="Unassembled WGS sequence"/>
</dbReference>
<dbReference type="EMBL" id="JAKMAI010000007">
    <property type="protein sequence ID" value="MCM0158351.1"/>
    <property type="molecule type" value="Genomic_DNA"/>
</dbReference>
<comment type="caution">
    <text evidence="1">The sequence shown here is derived from an EMBL/GenBank/DDBJ whole genome shotgun (WGS) entry which is preliminary data.</text>
</comment>
<organism evidence="1 2">
    <name type="scientific">endosymbiont of Metamasius hemipterus</name>
    <dbReference type="NCBI Taxonomy" id="204627"/>
    <lineage>
        <taxon>Bacteria</taxon>
        <taxon>Pseudomonadati</taxon>
        <taxon>Pseudomonadota</taxon>
        <taxon>Gammaproteobacteria</taxon>
        <taxon>Candidatus Nardonella</taxon>
    </lineage>
</organism>
<dbReference type="InterPro" id="IPR045864">
    <property type="entry name" value="aa-tRNA-synth_II/BPL/LPL"/>
</dbReference>
<evidence type="ECO:0000313" key="2">
    <source>
        <dbReference type="Proteomes" id="UP001203831"/>
    </source>
</evidence>
<dbReference type="RefSeq" id="WP_250672696.1">
    <property type="nucleotide sequence ID" value="NZ_JAKMAI010000007.1"/>
</dbReference>
<dbReference type="Gene3D" id="3.30.930.10">
    <property type="entry name" value="Bira Bifunctional Protein, Domain 2"/>
    <property type="match status" value="1"/>
</dbReference>
<reference evidence="1" key="1">
    <citation type="submission" date="2022-01" db="EMBL/GenBank/DDBJ databases">
        <title>Genome assemble of Metamasius hemipterus Nardonella endosymbiont.</title>
        <authorList>
            <person name="Palmieri L."/>
            <person name="Pavarini R."/>
            <person name="Sharma P."/>
        </authorList>
    </citation>
    <scope>NUCLEOTIDE SEQUENCE [LARGE SCALE GENOMIC DNA]</scope>
    <source>
        <strain evidence="1">NARMHE1</strain>
    </source>
</reference>
<keyword evidence="2" id="KW-1185">Reference proteome</keyword>
<accession>A0ABT0TWH4</accession>
<gene>
    <name evidence="1" type="ORF">L7J86_00970</name>
</gene>
<sequence>MFEYIENKISCVNHPFCSPIINNIQDLKNNLFNIYSNSYDLIINGIEITEIEQKEYIIIKYKILFLIFLK</sequence>
<name>A0ABT0TWH4_9GAMM</name>
<protein>
    <submittedName>
        <fullName evidence="1">Uncharacterized protein</fullName>
    </submittedName>
</protein>